<gene>
    <name evidence="7" type="ORF">FAD_0335</name>
</gene>
<dbReference type="Proteomes" id="UP000192050">
    <property type="component" value="Chromosome"/>
</dbReference>
<dbReference type="Gene3D" id="3.40.1010.10">
    <property type="entry name" value="Cobalt-precorrin-4 Transmethylase, Domain 1"/>
    <property type="match status" value="1"/>
</dbReference>
<dbReference type="KEGG" id="fai:FAD_0335"/>
<reference evidence="7 8" key="1">
    <citation type="submission" date="2011-10" db="EMBL/GenBank/DDBJ databases">
        <title>Metabolic and evolutionary patterns in the extreme acidophile Ferroplasma acidiphilum.</title>
        <authorList>
            <person name="Golyshina O.V."/>
            <person name="Kozyavkin S.A."/>
            <person name="Tatusov R.L."/>
            <person name="Slesarev A.I."/>
            <person name="Golyshin P.N."/>
        </authorList>
    </citation>
    <scope>NUCLEOTIDE SEQUENCE [LARGE SCALE GENOMIC DNA]</scope>
    <source>
        <strain evidence="8">Y</strain>
    </source>
</reference>
<proteinExistence type="inferred from homology"/>
<dbReference type="InterPro" id="IPR014776">
    <property type="entry name" value="4pyrrole_Mease_sub2"/>
</dbReference>
<dbReference type="InterPro" id="IPR006362">
    <property type="entry name" value="Cbl_synth_CobM/CibF"/>
</dbReference>
<evidence type="ECO:0000256" key="5">
    <source>
        <dbReference type="ARBA" id="ARBA00022691"/>
    </source>
</evidence>
<dbReference type="EMBL" id="CP015363">
    <property type="protein sequence ID" value="ARD84257.1"/>
    <property type="molecule type" value="Genomic_DNA"/>
</dbReference>
<dbReference type="InterPro" id="IPR050161">
    <property type="entry name" value="Siro_Cobalamin_biosynth"/>
</dbReference>
<dbReference type="InterPro" id="IPR035996">
    <property type="entry name" value="4pyrrol_Methylase_sf"/>
</dbReference>
<keyword evidence="8" id="KW-1185">Reference proteome</keyword>
<keyword evidence="4 7" id="KW-0808">Transferase</keyword>
<evidence type="ECO:0000313" key="7">
    <source>
        <dbReference type="EMBL" id="ARD84257.1"/>
    </source>
</evidence>
<keyword evidence="5" id="KW-0949">S-adenosyl-L-methionine</keyword>
<feature type="domain" description="Tetrapyrrole methylase" evidence="6">
    <location>
        <begin position="3"/>
        <end position="143"/>
    </location>
</feature>
<evidence type="ECO:0000313" key="8">
    <source>
        <dbReference type="Proteomes" id="UP000192050"/>
    </source>
</evidence>
<name>A0A1V0N2C7_9ARCH</name>
<comment type="similarity">
    <text evidence="1">Belongs to the precorrin methyltransferase family.</text>
</comment>
<dbReference type="PANTHER" id="PTHR45790">
    <property type="entry name" value="SIROHEME SYNTHASE-RELATED"/>
    <property type="match status" value="1"/>
</dbReference>
<dbReference type="Gene3D" id="3.30.950.10">
    <property type="entry name" value="Methyltransferase, Cobalt-precorrin-4 Transmethylase, Domain 2"/>
    <property type="match status" value="1"/>
</dbReference>
<organism evidence="7 8">
    <name type="scientific">Ferroplasma acidiphilum</name>
    <dbReference type="NCBI Taxonomy" id="74969"/>
    <lineage>
        <taxon>Archaea</taxon>
        <taxon>Methanobacteriati</taxon>
        <taxon>Thermoplasmatota</taxon>
        <taxon>Thermoplasmata</taxon>
        <taxon>Thermoplasmatales</taxon>
        <taxon>Ferroplasmaceae</taxon>
        <taxon>Ferroplasma</taxon>
    </lineage>
</organism>
<dbReference type="GO" id="GO:0032259">
    <property type="term" value="P:methylation"/>
    <property type="evidence" value="ECO:0007669"/>
    <property type="project" value="UniProtKB-KW"/>
</dbReference>
<evidence type="ECO:0000256" key="4">
    <source>
        <dbReference type="ARBA" id="ARBA00022679"/>
    </source>
</evidence>
<accession>A0A1V0N2C7</accession>
<dbReference type="GO" id="GO:0046026">
    <property type="term" value="F:precorrin-4 C11-methyltransferase activity"/>
    <property type="evidence" value="ECO:0007669"/>
    <property type="project" value="InterPro"/>
</dbReference>
<evidence type="ECO:0000256" key="1">
    <source>
        <dbReference type="ARBA" id="ARBA00005879"/>
    </source>
</evidence>
<dbReference type="InterPro" id="IPR000878">
    <property type="entry name" value="4pyrrol_Mease"/>
</dbReference>
<dbReference type="AlphaFoldDB" id="A0A1V0N2C7"/>
<protein>
    <submittedName>
        <fullName evidence="7">Precorrin-4 C11-methyltransferase</fullName>
    </submittedName>
</protein>
<dbReference type="SUPFAM" id="SSF53790">
    <property type="entry name" value="Tetrapyrrole methylase"/>
    <property type="match status" value="1"/>
</dbReference>
<dbReference type="GO" id="GO:0009236">
    <property type="term" value="P:cobalamin biosynthetic process"/>
    <property type="evidence" value="ECO:0007669"/>
    <property type="project" value="UniProtKB-KW"/>
</dbReference>
<dbReference type="PANTHER" id="PTHR45790:SF4">
    <property type="entry name" value="COBALT-PRECORRIN-4 C(11)-METHYLTRANSFERASE"/>
    <property type="match status" value="1"/>
</dbReference>
<evidence type="ECO:0000256" key="3">
    <source>
        <dbReference type="ARBA" id="ARBA00022603"/>
    </source>
</evidence>
<dbReference type="InterPro" id="IPR014777">
    <property type="entry name" value="4pyrrole_Mease_sub1"/>
</dbReference>
<dbReference type="Pfam" id="PF00590">
    <property type="entry name" value="TP_methylase"/>
    <property type="match status" value="1"/>
</dbReference>
<dbReference type="STRING" id="74969.FAD_0335"/>
<keyword evidence="3 7" id="KW-0489">Methyltransferase</keyword>
<evidence type="ECO:0000256" key="2">
    <source>
        <dbReference type="ARBA" id="ARBA00022573"/>
    </source>
</evidence>
<sequence>MLVKKYYDEGLDITRLHSGDPSIYGAINDEIQFFNSNGMEYEIIPGISSVFAAAASMGMELTSPGTTQSVILTRVPRRTEHFENEELDILASHKTALAIFLSASNARAVTEKLIKGGYKGDDRAVIAYRVSWPDQKIIETTINGLEHSLFENRINRQALIMVGGNISYNSDKKSYLYNPDFTHLFRKSSKKS</sequence>
<evidence type="ECO:0000259" key="6">
    <source>
        <dbReference type="Pfam" id="PF00590"/>
    </source>
</evidence>
<keyword evidence="2" id="KW-0169">Cobalamin biosynthesis</keyword>
<dbReference type="CDD" id="cd11641">
    <property type="entry name" value="Precorrin-4_C11-MT"/>
    <property type="match status" value="1"/>
</dbReference>